<dbReference type="EMBL" id="FPHE01000094">
    <property type="protein sequence ID" value="SFV59953.1"/>
    <property type="molecule type" value="Genomic_DNA"/>
</dbReference>
<reference evidence="1" key="1">
    <citation type="submission" date="2016-10" db="EMBL/GenBank/DDBJ databases">
        <authorList>
            <person name="de Groot N.N."/>
        </authorList>
    </citation>
    <scope>NUCLEOTIDE SEQUENCE</scope>
</reference>
<organism evidence="1">
    <name type="scientific">hydrothermal vent metagenome</name>
    <dbReference type="NCBI Taxonomy" id="652676"/>
    <lineage>
        <taxon>unclassified sequences</taxon>
        <taxon>metagenomes</taxon>
        <taxon>ecological metagenomes</taxon>
    </lineage>
</organism>
<proteinExistence type="predicted"/>
<dbReference type="AlphaFoldDB" id="A0A1W1C2F7"/>
<sequence length="397" mass="46840">MKNISKNLLFFRTDKRKSFDSYQLIENFPLSKTDIVIYDISKKVKEIDPKGKIALQSLQALLNKKVTKQDEIRAYRNLDTFLVSTPAFRKNIRGMKATEIADLKRTVINSMFEKIYDNITKDRGVSNLRFALVLLKEELNKFDNTLVSHIFYDIQNGININREIEKIFVKQVKESIDQKKLVIEIDSPKSNLIELFIKQDTQRRFIDLLLNTLLSMHSYSNCDSKKIAILVSYMCYIAYTEDIKTTKKNGKTKIQIAHSFMILVEYQAKHNSSNFILLLKKFLKKRNRENIEEFLKKICLGENIPTIKEGTLRQKNLKFLNNMIIIGQFYRAISEEQDMELVIDTLQKKILDNSVNIEKMYQKEEINNFLKLFSKKYRKKESKQRLNDFFKAFRNAK</sequence>
<protein>
    <submittedName>
        <fullName evidence="1">Uncharacterized protein</fullName>
    </submittedName>
</protein>
<evidence type="ECO:0000313" key="1">
    <source>
        <dbReference type="EMBL" id="SFV59953.1"/>
    </source>
</evidence>
<name>A0A1W1C2F7_9ZZZZ</name>
<gene>
    <name evidence="1" type="ORF">MNB_SV-12-1246</name>
</gene>
<accession>A0A1W1C2F7</accession>